<dbReference type="PANTHER" id="PTHR42731">
    <property type="entry name" value="SLL1084 PROTEIN"/>
    <property type="match status" value="1"/>
</dbReference>
<dbReference type="Proteomes" id="UP000829708">
    <property type="component" value="Chromosome"/>
</dbReference>
<name>A0ABY4DF21_9SPIR</name>
<protein>
    <submittedName>
        <fullName evidence="7">TIGR03936 family radical SAM-associated protein</fullName>
    </submittedName>
</protein>
<dbReference type="SMART" id="SM00729">
    <property type="entry name" value="Elp3"/>
    <property type="match status" value="1"/>
</dbReference>
<dbReference type="InterPro" id="IPR045784">
    <property type="entry name" value="Radical_SAM_N2"/>
</dbReference>
<keyword evidence="3" id="KW-0479">Metal-binding</keyword>
<dbReference type="EMBL" id="CP094929">
    <property type="protein sequence ID" value="UOM52619.1"/>
    <property type="molecule type" value="Genomic_DNA"/>
</dbReference>
<organism evidence="7 8">
    <name type="scientific">Sphaerochaeta associata</name>
    <dbReference type="NCBI Taxonomy" id="1129264"/>
    <lineage>
        <taxon>Bacteria</taxon>
        <taxon>Pseudomonadati</taxon>
        <taxon>Spirochaetota</taxon>
        <taxon>Spirochaetia</taxon>
        <taxon>Spirochaetales</taxon>
        <taxon>Sphaerochaetaceae</taxon>
        <taxon>Sphaerochaeta</taxon>
    </lineage>
</organism>
<evidence type="ECO:0000313" key="8">
    <source>
        <dbReference type="Proteomes" id="UP000829708"/>
    </source>
</evidence>
<dbReference type="RefSeq" id="WP_244775080.1">
    <property type="nucleotide sequence ID" value="NZ_CP094929.1"/>
</dbReference>
<dbReference type="InterPro" id="IPR006638">
    <property type="entry name" value="Elp3/MiaA/NifB-like_rSAM"/>
</dbReference>
<dbReference type="PANTHER" id="PTHR42731:SF1">
    <property type="entry name" value="RADICAL SAM DOMAIN PROTEIN"/>
    <property type="match status" value="1"/>
</dbReference>
<evidence type="ECO:0000259" key="6">
    <source>
        <dbReference type="PROSITE" id="PS51918"/>
    </source>
</evidence>
<dbReference type="InterPro" id="IPR018768">
    <property type="entry name" value="DUF2344"/>
</dbReference>
<feature type="domain" description="Radical SAM core" evidence="6">
    <location>
        <begin position="235"/>
        <end position="460"/>
    </location>
</feature>
<reference evidence="8" key="1">
    <citation type="journal article" date="2024" name="J Bioinform Genom">
        <title>Complete genome sequence of the type strain bacterium Sphaerochaeta associata GLS2t (VKM B-2742)t.</title>
        <authorList>
            <person name="Troshina O.Y."/>
            <person name="Tepeeva A.N."/>
            <person name="Arzamasceva V.O."/>
            <person name="Whitman W.B."/>
            <person name="Varghese N."/>
            <person name="Shapiro N."/>
            <person name="Woyke T."/>
            <person name="Kripides N.C."/>
            <person name="Vasilenko O.V."/>
        </authorList>
    </citation>
    <scope>NUCLEOTIDE SEQUENCE [LARGE SCALE GENOMIC DNA]</scope>
    <source>
        <strain evidence="8">GLS2T</strain>
    </source>
</reference>
<evidence type="ECO:0000256" key="3">
    <source>
        <dbReference type="ARBA" id="ARBA00022723"/>
    </source>
</evidence>
<dbReference type="SFLD" id="SFLDG01082">
    <property type="entry name" value="B12-binding_domain_containing"/>
    <property type="match status" value="1"/>
</dbReference>
<evidence type="ECO:0000256" key="1">
    <source>
        <dbReference type="ARBA" id="ARBA00001966"/>
    </source>
</evidence>
<dbReference type="InterPro" id="IPR013785">
    <property type="entry name" value="Aldolase_TIM"/>
</dbReference>
<dbReference type="Pfam" id="PF10105">
    <property type="entry name" value="DUF2344"/>
    <property type="match status" value="1"/>
</dbReference>
<accession>A0ABY4DF21</accession>
<dbReference type="PROSITE" id="PS51918">
    <property type="entry name" value="RADICAL_SAM"/>
    <property type="match status" value="1"/>
</dbReference>
<keyword evidence="2" id="KW-0949">S-adenosyl-L-methionine</keyword>
<dbReference type="CDD" id="cd01335">
    <property type="entry name" value="Radical_SAM"/>
    <property type="match status" value="1"/>
</dbReference>
<evidence type="ECO:0000256" key="5">
    <source>
        <dbReference type="ARBA" id="ARBA00023014"/>
    </source>
</evidence>
<evidence type="ECO:0000313" key="7">
    <source>
        <dbReference type="EMBL" id="UOM52619.1"/>
    </source>
</evidence>
<dbReference type="Pfam" id="PF19864">
    <property type="entry name" value="Radical_SAM_N2"/>
    <property type="match status" value="1"/>
</dbReference>
<dbReference type="CDD" id="cd02065">
    <property type="entry name" value="B12-binding_like"/>
    <property type="match status" value="1"/>
</dbReference>
<proteinExistence type="predicted"/>
<dbReference type="SFLD" id="SFLDS00029">
    <property type="entry name" value="Radical_SAM"/>
    <property type="match status" value="1"/>
</dbReference>
<evidence type="ECO:0000256" key="2">
    <source>
        <dbReference type="ARBA" id="ARBA00022691"/>
    </source>
</evidence>
<dbReference type="Gene3D" id="3.20.20.70">
    <property type="entry name" value="Aldolase class I"/>
    <property type="match status" value="1"/>
</dbReference>
<gene>
    <name evidence="7" type="ORF">MUG09_07610</name>
</gene>
<dbReference type="NCBIfam" id="TIGR03936">
    <property type="entry name" value="sam_1_link_chp"/>
    <property type="match status" value="1"/>
</dbReference>
<keyword evidence="8" id="KW-1185">Reference proteome</keyword>
<evidence type="ECO:0000256" key="4">
    <source>
        <dbReference type="ARBA" id="ARBA00023004"/>
    </source>
</evidence>
<dbReference type="InterPro" id="IPR007197">
    <property type="entry name" value="rSAM"/>
</dbReference>
<sequence length="826" mass="94442">MQIVDTIADDLLMIQNPARYTGGEFHYGEKDLSKVNLYTAICFPDLYEIGMSNNAVRILYDLLNNMEEVYCDRVFSVAHDFEKLLRQKQIPLYTLDLQKPLSELDMLGISIGYELCATNILQVLELGLIPLHAVDRTDEHPIVICGGPAATNPLPFAPFMDFVYIGEAEGGLEEVAGLLLEAKKQHKSRSEKIALLKELPYLWYKGKKLASRFIDTTFATPGKHTYRHYVVPNFKVAQDNGVVEIMRGCPNSCRFCHAGQYYKPYRQKLYSTMAEQVEQHVSDFGYREVTLSSLSSGDHPYIKELIETLNTEYSQRHVSFSLPSLKVNSFSLGILEQLSEVRKSGLTFAIETPKEAWQRAMNKEVPLEQVIEIAREAKSRGWKLAKFYFMIGLPFVDREVENQAIVDYVGAIFDATRLSMNINIGTFIPKPHTPFQWCSQLTPKQSYEQLSSLKKAINERIRGCKVSYHEPNISYLEGLISRGDERYAEVIESAYRKGCRLDAWDEHLKAELWMEAIKEASYNPDTCIFDPYGLDEDLPWDSVSMRVSKKFLKDEYEMAKSLLLTERCFESCNHLCGVCSKVTEVMDTTHKDPILEQVRNKTLAVEPKVETVEKTVQALITYRRFGRSLYISHIHAMRNFEMAFQRSKVGVQFTQGFNPKPKLEFVNPLSVGIAGDEEVMLAELIDFEGLTESEVKKKLSLALNAGYEIKEVIFLRLDKKQTLAKYLKGSLYTIETRADEESRLILESFCNQELKDVVVRKEAEGLFSVRLEGEKNLVKLLFGSETDKFALASRLRITRRALFAGSWEVSYPAFFTSLMKEQHSIQ</sequence>
<dbReference type="Pfam" id="PF04055">
    <property type="entry name" value="Radical_SAM"/>
    <property type="match status" value="1"/>
</dbReference>
<keyword evidence="4" id="KW-0408">Iron</keyword>
<dbReference type="SUPFAM" id="SSF102114">
    <property type="entry name" value="Radical SAM enzymes"/>
    <property type="match status" value="1"/>
</dbReference>
<comment type="cofactor">
    <cofactor evidence="1">
        <name>[4Fe-4S] cluster</name>
        <dbReference type="ChEBI" id="CHEBI:49883"/>
    </cofactor>
</comment>
<dbReference type="InterPro" id="IPR058240">
    <property type="entry name" value="rSAM_sf"/>
</dbReference>
<keyword evidence="5" id="KW-0411">Iron-sulfur</keyword>